<evidence type="ECO:0000256" key="1">
    <source>
        <dbReference type="SAM" id="MobiDB-lite"/>
    </source>
</evidence>
<dbReference type="AlphaFoldDB" id="A0A1T0CTD7"/>
<dbReference type="Pfam" id="PF01650">
    <property type="entry name" value="Peptidase_C13"/>
    <property type="match status" value="1"/>
</dbReference>
<protein>
    <submittedName>
        <fullName evidence="3">Peptidase C13 family protein</fullName>
    </submittedName>
</protein>
<keyword evidence="4" id="KW-1185">Reference proteome</keyword>
<keyword evidence="2" id="KW-0472">Membrane</keyword>
<feature type="transmembrane region" description="Helical" evidence="2">
    <location>
        <begin position="90"/>
        <end position="113"/>
    </location>
</feature>
<dbReference type="Proteomes" id="UP000189800">
    <property type="component" value="Unassembled WGS sequence"/>
</dbReference>
<keyword evidence="2" id="KW-0812">Transmembrane</keyword>
<dbReference type="GO" id="GO:0008233">
    <property type="term" value="F:peptidase activity"/>
    <property type="evidence" value="ECO:0007669"/>
    <property type="project" value="InterPro"/>
</dbReference>
<evidence type="ECO:0000256" key="2">
    <source>
        <dbReference type="SAM" id="Phobius"/>
    </source>
</evidence>
<dbReference type="OrthoDB" id="345222at2"/>
<feature type="compositionally biased region" description="Polar residues" evidence="1">
    <location>
        <begin position="484"/>
        <end position="496"/>
    </location>
</feature>
<dbReference type="InterPro" id="IPR001096">
    <property type="entry name" value="Peptidase_C13"/>
</dbReference>
<feature type="transmembrane region" description="Helical" evidence="2">
    <location>
        <begin position="65"/>
        <end position="83"/>
    </location>
</feature>
<dbReference type="Gene3D" id="3.40.50.1460">
    <property type="match status" value="1"/>
</dbReference>
<reference evidence="3 4" key="1">
    <citation type="submission" date="2017-02" db="EMBL/GenBank/DDBJ databases">
        <title>Draft genome sequence of Moraxella pluranimalium CCUG 54913T type strain.</title>
        <authorList>
            <person name="Salva-Serra F."/>
            <person name="Engstrom-Jakobsson H."/>
            <person name="Thorell K."/>
            <person name="Jaen-Luchoro D."/>
            <person name="Gonzales-Siles L."/>
            <person name="Karlsson R."/>
            <person name="Yazdan S."/>
            <person name="Boulund F."/>
            <person name="Johnning A."/>
            <person name="Engstrand L."/>
            <person name="Kristiansson E."/>
            <person name="Moore E."/>
        </authorList>
    </citation>
    <scope>NUCLEOTIDE SEQUENCE [LARGE SCALE GENOMIC DNA]</scope>
    <source>
        <strain evidence="3 4">CCUG 54913</strain>
    </source>
</reference>
<dbReference type="RefSeq" id="WP_078253373.1">
    <property type="nucleotide sequence ID" value="NZ_MUYU01000006.1"/>
</dbReference>
<feature type="transmembrane region" description="Helical" evidence="2">
    <location>
        <begin position="32"/>
        <end position="53"/>
    </location>
</feature>
<dbReference type="STRING" id="470453.B0680_01960"/>
<name>A0A1T0CTD7_9GAMM</name>
<dbReference type="EMBL" id="MUYU01000006">
    <property type="protein sequence ID" value="OOS25616.1"/>
    <property type="molecule type" value="Genomic_DNA"/>
</dbReference>
<comment type="caution">
    <text evidence="3">The sequence shown here is derived from an EMBL/GenBank/DDBJ whole genome shotgun (WGS) entry which is preliminary data.</text>
</comment>
<feature type="transmembrane region" description="Helical" evidence="2">
    <location>
        <begin position="157"/>
        <end position="174"/>
    </location>
</feature>
<keyword evidence="2" id="KW-1133">Transmembrane helix</keyword>
<proteinExistence type="predicted"/>
<evidence type="ECO:0000313" key="3">
    <source>
        <dbReference type="EMBL" id="OOS25616.1"/>
    </source>
</evidence>
<feature type="transmembrane region" description="Helical" evidence="2">
    <location>
        <begin position="125"/>
        <end position="150"/>
    </location>
</feature>
<evidence type="ECO:0000313" key="4">
    <source>
        <dbReference type="Proteomes" id="UP000189800"/>
    </source>
</evidence>
<dbReference type="GO" id="GO:0006508">
    <property type="term" value="P:proteolysis"/>
    <property type="evidence" value="ECO:0007669"/>
    <property type="project" value="InterPro"/>
</dbReference>
<sequence>MGFFSNFFSNLAAALWMLLGSTKAFGRVKPTFAQFVCFLVLALSANILFAYLAAPTFGYFNEQGLISYLVWPAIIVVAGIILAKRSLNYSLLFVPAILWLTADTLLILLQSAIQFLENESLLPYWLHHIMPTLFAMLFVWQTTALLWIFAKRLHWPWWERVLMLVATIALLLVWQKNVVDQPIFKEYSQENKLAESLFYAQPPVMQKALNNISKGQAGVSEWYFMGVASYAEQDVFMSEILQAKQLFDVKFGTAERSMVLINNPKTWFDYPIASRTGIEQGLDEFAKKMNVDEDVLFMALSSHGVVDENDLPLGELAVTNEPLDLSPIDPVWLKSALDKAGIRWRVIVVSACYSGTFIEPLKDENTLIITAARADRASFGCTNDADLTYFGRAFFAEGMREQSSLDGAFLQAVRRVGERETLMGFEPSEPQRYIGETMQLALPELEKALFEHGSNPVVNLDAVLAPQSAEQSTEQGVEQGAEPASNTDAQPSTATP</sequence>
<gene>
    <name evidence="3" type="ORF">B0680_01960</name>
</gene>
<organism evidence="3 4">
    <name type="scientific">Moraxella pluranimalium</name>
    <dbReference type="NCBI Taxonomy" id="470453"/>
    <lineage>
        <taxon>Bacteria</taxon>
        <taxon>Pseudomonadati</taxon>
        <taxon>Pseudomonadota</taxon>
        <taxon>Gammaproteobacteria</taxon>
        <taxon>Moraxellales</taxon>
        <taxon>Moraxellaceae</taxon>
        <taxon>Moraxella</taxon>
    </lineage>
</organism>
<accession>A0A1T0CTD7</accession>
<feature type="region of interest" description="Disordered" evidence="1">
    <location>
        <begin position="466"/>
        <end position="496"/>
    </location>
</feature>